<dbReference type="RefSeq" id="WP_054580580.1">
    <property type="nucleotide sequence ID" value="NZ_CP012808.1"/>
</dbReference>
<proteinExistence type="predicted"/>
<dbReference type="Gene3D" id="1.10.443.10">
    <property type="entry name" value="Intergrase catalytic core"/>
    <property type="match status" value="1"/>
</dbReference>
<dbReference type="EMBL" id="CP012808">
    <property type="protein sequence ID" value="ALH94680.1"/>
    <property type="molecule type" value="Genomic_DNA"/>
</dbReference>
<reference evidence="3 4" key="1">
    <citation type="journal article" date="2015" name="Int. J. Syst. Evol. Microbiol.">
        <title>Acinetobacter equi sp. nov. isolated from horse faeces.</title>
        <authorList>
            <person name="Poppel M.T."/>
            <person name="Skiebe E."/>
            <person name="Laue M."/>
            <person name="Bergmann H."/>
            <person name="Ebersberger I."/>
            <person name="Garn T."/>
            <person name="Fruth A."/>
            <person name="Baumgardt S."/>
            <person name="Busse H.J."/>
            <person name="Wilharm G."/>
        </authorList>
    </citation>
    <scope>NUCLEOTIDE SEQUENCE [LARGE SCALE GENOMIC DNA]</scope>
    <source>
        <strain evidence="3 4">114</strain>
    </source>
</reference>
<dbReference type="Pfam" id="PF00589">
    <property type="entry name" value="Phage_integrase"/>
    <property type="match status" value="1"/>
</dbReference>
<organism evidence="3 4">
    <name type="scientific">Acinetobacter equi</name>
    <dbReference type="NCBI Taxonomy" id="1324350"/>
    <lineage>
        <taxon>Bacteria</taxon>
        <taxon>Pseudomonadati</taxon>
        <taxon>Pseudomonadota</taxon>
        <taxon>Gammaproteobacteria</taxon>
        <taxon>Moraxellales</taxon>
        <taxon>Moraxellaceae</taxon>
        <taxon>Acinetobacter</taxon>
    </lineage>
</organism>
<dbReference type="InterPro" id="IPR002104">
    <property type="entry name" value="Integrase_catalytic"/>
</dbReference>
<dbReference type="KEGG" id="aei:AOY20_03555"/>
<accession>A0A0N9VU65</accession>
<protein>
    <recommendedName>
        <fullName evidence="2">Tyr recombinase domain-containing protein</fullName>
    </recommendedName>
</protein>
<dbReference type="SUPFAM" id="SSF56349">
    <property type="entry name" value="DNA breaking-rejoining enzymes"/>
    <property type="match status" value="1"/>
</dbReference>
<sequence>MSKHPHALKRLNRHKKNKEFLLKLFSEKCSALTDESYPNICRQIDLQLLEHYKSNILSYQIARFEFAKYIKRFNLSSGQNFPIPASPIHHERSSPLQSIETLKHGKKVTHFAQNILTYWEKHSEFSPIQSLGFCLISSILFNGIYDDTELQKFLKVILKTKKFQSFLNQNHIVSLEIPNQKFGNQRIKNRNFSVSYTKTFVLNDIVKCWIYRLKYQEFNLFSELNDPEIIVNNCITECLPTEKVRYKDLLKYGFYYTQFLENSGLDQMSICILKNDICNSSPLSKQLATYFVQFDQSTTITITNNLDSSNKPLPSPQTSTDSAEFLVKIRRAIRSKNYKNQLIDLYTQDLSPTLSRLLFWSILRSKLNEQQLDRLNHIMQHKKLLKQHLTQADFQPIKQSSLKTMFSQFAVGWLLATQDKDISSFSAVDFEDLYGEMLLLKKETARATLQKRLLEFHHKQSLFFNAPSVDLDNLIQAKICKTALISPHLFHEMLHQLEHVQNIPTQDKTMFKLFFILSFRVGLRINETLNIFVRDLFITDDEVILTIRNNRNKSQKSSSAYRKILLHHLLKDDELRLFKTYSLNRKQLLKEQKKSFSQPLFLKQSLQESNENEVNLLLKQLIQPIFGEHNFTYHSLRHSAFNHIYLVLKNSELANEFTDYTPNEQLRIRYALLRNNNTQQTWYALSHFAGHLTPETTCSSYLHLMHLAITYQLNQIKSPLSKEAYFNILKYDDSIKYPVQQRSIKQFLFNYLTKDRYKQHNHRHQIKQQATDSMILGAYNSEITFELLHHILTVIKEEDLLLPETIPLQIAIKLRARALHLKTSYVTQKQSSRLFTTDFLKKNPNSLVTMLPTNQDEKKIIHYTQERYATSYNKHKKQLNTLYSIYLEKVQPNSPQLIFEINEKRQLKKFLSFIISLFPKKYLHLELSQISKKLLKNTLQNLKFQTENFTFNEEEKRIKFSFKCTNQKALGVFKLLMYLMIVAHMNI</sequence>
<keyword evidence="1" id="KW-0233">DNA recombination</keyword>
<name>A0A0N9VU65_9GAMM</name>
<dbReference type="STRING" id="1324350.AOY20_03555"/>
<gene>
    <name evidence="3" type="ORF">AOY20_03555</name>
</gene>
<evidence type="ECO:0000256" key="1">
    <source>
        <dbReference type="ARBA" id="ARBA00023172"/>
    </source>
</evidence>
<evidence type="ECO:0000259" key="2">
    <source>
        <dbReference type="Pfam" id="PF00589"/>
    </source>
</evidence>
<dbReference type="InterPro" id="IPR013762">
    <property type="entry name" value="Integrase-like_cat_sf"/>
</dbReference>
<dbReference type="OrthoDB" id="6652005at2"/>
<dbReference type="Proteomes" id="UP000064939">
    <property type="component" value="Chromosome"/>
</dbReference>
<dbReference type="GO" id="GO:0006310">
    <property type="term" value="P:DNA recombination"/>
    <property type="evidence" value="ECO:0007669"/>
    <property type="project" value="UniProtKB-KW"/>
</dbReference>
<feature type="domain" description="Tyr recombinase" evidence="2">
    <location>
        <begin position="502"/>
        <end position="644"/>
    </location>
</feature>
<dbReference type="GO" id="GO:0015074">
    <property type="term" value="P:DNA integration"/>
    <property type="evidence" value="ECO:0007669"/>
    <property type="project" value="InterPro"/>
</dbReference>
<dbReference type="InterPro" id="IPR011010">
    <property type="entry name" value="DNA_brk_join_enz"/>
</dbReference>
<evidence type="ECO:0000313" key="4">
    <source>
        <dbReference type="Proteomes" id="UP000064939"/>
    </source>
</evidence>
<dbReference type="GO" id="GO:0003677">
    <property type="term" value="F:DNA binding"/>
    <property type="evidence" value="ECO:0007669"/>
    <property type="project" value="InterPro"/>
</dbReference>
<keyword evidence="4" id="KW-1185">Reference proteome</keyword>
<evidence type="ECO:0000313" key="3">
    <source>
        <dbReference type="EMBL" id="ALH94680.1"/>
    </source>
</evidence>
<dbReference type="AlphaFoldDB" id="A0A0N9VU65"/>